<keyword evidence="6" id="KW-0411">Iron-sulfur</keyword>
<evidence type="ECO:0000313" key="9">
    <source>
        <dbReference type="EMBL" id="SFV82371.1"/>
    </source>
</evidence>
<accession>A0A1W1DM79</accession>
<evidence type="ECO:0000259" key="8">
    <source>
        <dbReference type="PROSITE" id="PS51918"/>
    </source>
</evidence>
<dbReference type="NCBIfam" id="TIGR00539">
    <property type="entry name" value="hemN_rel"/>
    <property type="match status" value="1"/>
</dbReference>
<dbReference type="InterPro" id="IPR013785">
    <property type="entry name" value="Aldolase_TIM"/>
</dbReference>
<dbReference type="SMART" id="SM00729">
    <property type="entry name" value="Elp3"/>
    <property type="match status" value="1"/>
</dbReference>
<dbReference type="InterPro" id="IPR058240">
    <property type="entry name" value="rSAM_sf"/>
</dbReference>
<evidence type="ECO:0000256" key="1">
    <source>
        <dbReference type="ARBA" id="ARBA00006100"/>
    </source>
</evidence>
<dbReference type="AlphaFoldDB" id="A0A1W1DM79"/>
<dbReference type="GO" id="GO:0006779">
    <property type="term" value="P:porphyrin-containing compound biosynthetic process"/>
    <property type="evidence" value="ECO:0007669"/>
    <property type="project" value="InterPro"/>
</dbReference>
<feature type="domain" description="Radical SAM core" evidence="8">
    <location>
        <begin position="1"/>
        <end position="230"/>
    </location>
</feature>
<dbReference type="Pfam" id="PF04055">
    <property type="entry name" value="Radical_SAM"/>
    <property type="match status" value="1"/>
</dbReference>
<dbReference type="GO" id="GO:0046872">
    <property type="term" value="F:metal ion binding"/>
    <property type="evidence" value="ECO:0007669"/>
    <property type="project" value="UniProtKB-KW"/>
</dbReference>
<keyword evidence="3" id="KW-0949">S-adenosyl-L-methionine</keyword>
<evidence type="ECO:0000256" key="7">
    <source>
        <dbReference type="ARBA" id="ARBA00023186"/>
    </source>
</evidence>
<evidence type="ECO:0000256" key="4">
    <source>
        <dbReference type="ARBA" id="ARBA00022723"/>
    </source>
</evidence>
<organism evidence="9">
    <name type="scientific">hydrothermal vent metagenome</name>
    <dbReference type="NCBI Taxonomy" id="652676"/>
    <lineage>
        <taxon>unclassified sequences</taxon>
        <taxon>metagenomes</taxon>
        <taxon>ecological metagenomes</taxon>
    </lineage>
</organism>
<dbReference type="InterPro" id="IPR007197">
    <property type="entry name" value="rSAM"/>
</dbReference>
<evidence type="ECO:0000256" key="3">
    <source>
        <dbReference type="ARBA" id="ARBA00022691"/>
    </source>
</evidence>
<keyword evidence="2" id="KW-0349">Heme</keyword>
<reference evidence="9" key="1">
    <citation type="submission" date="2016-10" db="EMBL/GenBank/DDBJ databases">
        <authorList>
            <person name="de Groot N.N."/>
        </authorList>
    </citation>
    <scope>NUCLEOTIDE SEQUENCE</scope>
</reference>
<dbReference type="Pfam" id="PF06969">
    <property type="entry name" value="HemN_C"/>
    <property type="match status" value="1"/>
</dbReference>
<proteinExistence type="inferred from homology"/>
<dbReference type="CDD" id="cd01335">
    <property type="entry name" value="Radical_SAM"/>
    <property type="match status" value="1"/>
</dbReference>
<keyword evidence="7" id="KW-0143">Chaperone</keyword>
<dbReference type="SFLD" id="SFLDF00288">
    <property type="entry name" value="HemN-like__clustered_with_nucl"/>
    <property type="match status" value="1"/>
</dbReference>
<gene>
    <name evidence="9" type="ORF">MNB_SUP05-6-1065</name>
</gene>
<dbReference type="SFLD" id="SFLDS00029">
    <property type="entry name" value="Radical_SAM"/>
    <property type="match status" value="1"/>
</dbReference>
<evidence type="ECO:0000256" key="6">
    <source>
        <dbReference type="ARBA" id="ARBA00023014"/>
    </source>
</evidence>
<dbReference type="GO" id="GO:0005737">
    <property type="term" value="C:cytoplasm"/>
    <property type="evidence" value="ECO:0007669"/>
    <property type="project" value="InterPro"/>
</dbReference>
<dbReference type="GO" id="GO:0004109">
    <property type="term" value="F:coproporphyrinogen oxidase activity"/>
    <property type="evidence" value="ECO:0007669"/>
    <property type="project" value="InterPro"/>
</dbReference>
<dbReference type="SFLD" id="SFLDF00562">
    <property type="entry name" value="HemN-like__clustered_with_heat"/>
    <property type="match status" value="1"/>
</dbReference>
<dbReference type="PANTHER" id="PTHR13932">
    <property type="entry name" value="COPROPORPHYRINIGEN III OXIDASE"/>
    <property type="match status" value="1"/>
</dbReference>
<protein>
    <submittedName>
        <fullName evidence="9">Radical SAM family enzyme, similar to coproporphyrinogen III oxidase, oxygen-independent, clustered with nucleoside-triphosphatase RdgB</fullName>
    </submittedName>
</protein>
<comment type="similarity">
    <text evidence="1">Belongs to the anaerobic coproporphyrinogen-III oxidase family. HemW subfamily.</text>
</comment>
<dbReference type="InterPro" id="IPR004559">
    <property type="entry name" value="HemW-like"/>
</dbReference>
<dbReference type="GO" id="GO:0051539">
    <property type="term" value="F:4 iron, 4 sulfur cluster binding"/>
    <property type="evidence" value="ECO:0007669"/>
    <property type="project" value="InterPro"/>
</dbReference>
<evidence type="ECO:0000256" key="5">
    <source>
        <dbReference type="ARBA" id="ARBA00023004"/>
    </source>
</evidence>
<dbReference type="InterPro" id="IPR010723">
    <property type="entry name" value="HemN_C"/>
</dbReference>
<dbReference type="SFLD" id="SFLDG01065">
    <property type="entry name" value="anaerobic_coproporphyrinogen-I"/>
    <property type="match status" value="1"/>
</dbReference>
<name>A0A1W1DM79_9ZZZZ</name>
<sequence length="368" mass="41705">MLTLPPLSLYIHYPWCVKKCPYCDFNSHEGEDRNGYIGALLKDLDKDLKYVQGRSIYSIFIGGGTPSLMSADELHELFTGLKSKLTFEKNIEITLETNPGTFEVDKFKAFKNIGINRLSIGVQSFQDHHLSALGRIHSAKEASKACTYASQIFDNFNIDLMYGLEGQSIDDCLSDINQAVDLNPQHISFYQLTIEPNTLFAKFPPALPKDDDIWRMGEQGVALLEQHGFERYEVSAFGKIPSKHNLNYWQFGDYIGIGAGAHGKITSPNTNEILRTRKPKSPKDYLNNQSSIVEKVENLPFEFMLNALRLKEGLALDLFESRTGQSIQVIEQQLQQAQDLDLLLVDDKRIKPSDKGYNFLNDLMSFFL</sequence>
<dbReference type="PANTHER" id="PTHR13932:SF5">
    <property type="entry name" value="RADICAL S-ADENOSYL METHIONINE DOMAIN-CONTAINING PROTEIN 1, MITOCHONDRIAL"/>
    <property type="match status" value="1"/>
</dbReference>
<dbReference type="EMBL" id="FPHV01000182">
    <property type="protein sequence ID" value="SFV82371.1"/>
    <property type="molecule type" value="Genomic_DNA"/>
</dbReference>
<dbReference type="InterPro" id="IPR006638">
    <property type="entry name" value="Elp3/MiaA/NifB-like_rSAM"/>
</dbReference>
<dbReference type="PROSITE" id="PS51918">
    <property type="entry name" value="RADICAL_SAM"/>
    <property type="match status" value="1"/>
</dbReference>
<dbReference type="InterPro" id="IPR034505">
    <property type="entry name" value="Coproporphyrinogen-III_oxidase"/>
</dbReference>
<keyword evidence="4" id="KW-0479">Metal-binding</keyword>
<keyword evidence="5" id="KW-0408">Iron</keyword>
<dbReference type="SUPFAM" id="SSF102114">
    <property type="entry name" value="Radical SAM enzymes"/>
    <property type="match status" value="1"/>
</dbReference>
<evidence type="ECO:0000256" key="2">
    <source>
        <dbReference type="ARBA" id="ARBA00022617"/>
    </source>
</evidence>
<dbReference type="Gene3D" id="3.20.20.70">
    <property type="entry name" value="Aldolase class I"/>
    <property type="match status" value="1"/>
</dbReference>